<sequence>MTTSELLEKEYASTWQWRIDTDPELAAAMGMLNRRRSTHAIDPRSLSSYQQRLDWVKRALLRVESISTEGLTKSELLTRRLYIEQLSDYAKYSEKHEAYLCCINRLEGPQTDLPLYAQYLPIKTQTQREFYMSFLSAIPQQLGEIQELLKYGLEKKRTPPQISLGGVVEQIRSMTTAGLQPFKQPLMVKDDKGNDLFEPDMKKSCLELIDGGATDAFTSLADFLEGEYIPNLRTEISAAKGYPDGEQYYIDCLNFHTTTGMTPQEVHDLGLQEVARVRSGMETVKKEDGFENLQLEEYLTYLRTSPIFEPASAESLLASYRDIVGQLYPKLLRLFHLDTLPRQPLDVTESPAASAHMAPAAYYLAGSTDSKAPRPGVFYVNTSELSTRRTYESQALTLHEGIPGHHLQGAIQGESTGMPEFLRFVEDRQYFSAPARFPFYTGYIEGWGLHSETLGHELGLYKKPTDKFGQLSMEAIRSCRLVVDTGMHALGWSQEQAVQYMLQNTAMGEHDARTEVARYVTWPGQATAYKVGERFIRRMRTMAETELLDAFDPRDFYDVVLKCGAVPLFVLEDLVKEYILETSKTGNVRETTSPAGSTEKQTVDDFAATMTFANWCKCCIVPGSCQP</sequence>
<gene>
    <name evidence="1" type="ORF">CYCCA115_LOCUS18232</name>
</gene>
<keyword evidence="2" id="KW-1185">Reference proteome</keyword>
<evidence type="ECO:0000313" key="1">
    <source>
        <dbReference type="EMBL" id="CAJ1959813.1"/>
    </source>
</evidence>
<evidence type="ECO:0008006" key="3">
    <source>
        <dbReference type="Google" id="ProtNLM"/>
    </source>
</evidence>
<comment type="caution">
    <text evidence="1">The sequence shown here is derived from an EMBL/GenBank/DDBJ whole genome shotgun (WGS) entry which is preliminary data.</text>
</comment>
<dbReference type="InterPro" id="IPR010281">
    <property type="entry name" value="DUF885"/>
</dbReference>
<accession>A0AAD2G1N9</accession>
<organism evidence="1 2">
    <name type="scientific">Cylindrotheca closterium</name>
    <dbReference type="NCBI Taxonomy" id="2856"/>
    <lineage>
        <taxon>Eukaryota</taxon>
        <taxon>Sar</taxon>
        <taxon>Stramenopiles</taxon>
        <taxon>Ochrophyta</taxon>
        <taxon>Bacillariophyta</taxon>
        <taxon>Bacillariophyceae</taxon>
        <taxon>Bacillariophycidae</taxon>
        <taxon>Bacillariales</taxon>
        <taxon>Bacillariaceae</taxon>
        <taxon>Cylindrotheca</taxon>
    </lineage>
</organism>
<dbReference type="PANTHER" id="PTHR33361">
    <property type="entry name" value="GLR0591 PROTEIN"/>
    <property type="match status" value="1"/>
</dbReference>
<dbReference type="PANTHER" id="PTHR33361:SF2">
    <property type="entry name" value="DUF885 DOMAIN-CONTAINING PROTEIN"/>
    <property type="match status" value="1"/>
</dbReference>
<protein>
    <recommendedName>
        <fullName evidence="3">DUF885 domain-containing protein</fullName>
    </recommendedName>
</protein>
<dbReference type="EMBL" id="CAKOGP040002025">
    <property type="protein sequence ID" value="CAJ1959813.1"/>
    <property type="molecule type" value="Genomic_DNA"/>
</dbReference>
<name>A0AAD2G1N9_9STRA</name>
<evidence type="ECO:0000313" key="2">
    <source>
        <dbReference type="Proteomes" id="UP001295423"/>
    </source>
</evidence>
<dbReference type="Pfam" id="PF05960">
    <property type="entry name" value="DUF885"/>
    <property type="match status" value="1"/>
</dbReference>
<proteinExistence type="predicted"/>
<reference evidence="1" key="1">
    <citation type="submission" date="2023-08" db="EMBL/GenBank/DDBJ databases">
        <authorList>
            <person name="Audoor S."/>
            <person name="Bilcke G."/>
        </authorList>
    </citation>
    <scope>NUCLEOTIDE SEQUENCE</scope>
</reference>
<dbReference type="AlphaFoldDB" id="A0AAD2G1N9"/>
<dbReference type="Proteomes" id="UP001295423">
    <property type="component" value="Unassembled WGS sequence"/>
</dbReference>